<dbReference type="Gene3D" id="3.40.1260.10">
    <property type="entry name" value="DsrEFH-like"/>
    <property type="match status" value="1"/>
</dbReference>
<sequence>MLHTISRSPSYCDFPAILRLISAGDDVLLLEDGVLSGMQGSDTLQELLSMKITLYILREDLIARGLLIYISSRARVVNYDGFIQLRIKNLQQIAW</sequence>
<evidence type="ECO:0000313" key="1">
    <source>
        <dbReference type="EMBL" id="VFP80382.1"/>
    </source>
</evidence>
<name>A0A451D3Y5_9GAMM</name>
<dbReference type="PANTHER" id="PTHR37526:SF1">
    <property type="entry name" value="PROTEIN TUSB"/>
    <property type="match status" value="1"/>
</dbReference>
<dbReference type="InterPro" id="IPR027396">
    <property type="entry name" value="DsrEFH-like"/>
</dbReference>
<dbReference type="AlphaFoldDB" id="A0A451D3Y5"/>
<evidence type="ECO:0000313" key="2">
    <source>
        <dbReference type="Proteomes" id="UP000294338"/>
    </source>
</evidence>
<dbReference type="InterPro" id="IPR007215">
    <property type="entry name" value="Sulphur_relay_TusB/DsrH"/>
</dbReference>
<gene>
    <name evidence="1" type="primary">tusB</name>
    <name evidence="1" type="ORF">ERCISPPS3390_247</name>
</gene>
<dbReference type="NCBIfam" id="NF010035">
    <property type="entry name" value="PRK13510.1"/>
    <property type="match status" value="1"/>
</dbReference>
<organism evidence="1 2">
    <name type="scientific">Candidatus Erwinia haradaeae</name>
    <dbReference type="NCBI Taxonomy" id="1922217"/>
    <lineage>
        <taxon>Bacteria</taxon>
        <taxon>Pseudomonadati</taxon>
        <taxon>Pseudomonadota</taxon>
        <taxon>Gammaproteobacteria</taxon>
        <taxon>Enterobacterales</taxon>
        <taxon>Erwiniaceae</taxon>
        <taxon>Erwinia</taxon>
    </lineage>
</organism>
<reference evidence="1 2" key="1">
    <citation type="submission" date="2019-02" db="EMBL/GenBank/DDBJ databases">
        <authorList>
            <person name="Manzano-Marin A."/>
            <person name="Manzano-Marin A."/>
        </authorList>
    </citation>
    <scope>NUCLEOTIDE SEQUENCE [LARGE SCALE GENOMIC DNA]</scope>
    <source>
        <strain evidence="1 2">ErCisplendens/pseudotsugae</strain>
    </source>
</reference>
<dbReference type="GO" id="GO:0002143">
    <property type="term" value="P:tRNA wobble position uridine thiolation"/>
    <property type="evidence" value="ECO:0007669"/>
    <property type="project" value="InterPro"/>
</dbReference>
<protein>
    <submittedName>
        <fullName evidence="1">Protein TusB</fullName>
    </submittedName>
</protein>
<dbReference type="EMBL" id="LR217705">
    <property type="protein sequence ID" value="VFP80382.1"/>
    <property type="molecule type" value="Genomic_DNA"/>
</dbReference>
<dbReference type="PANTHER" id="PTHR37526">
    <property type="entry name" value="PROTEIN TUSB"/>
    <property type="match status" value="1"/>
</dbReference>
<proteinExistence type="predicted"/>
<dbReference type="Proteomes" id="UP000294338">
    <property type="component" value="Chromosome 1"/>
</dbReference>
<dbReference type="RefSeq" id="WP_197095044.1">
    <property type="nucleotide sequence ID" value="NZ_LR217705.1"/>
</dbReference>
<dbReference type="Pfam" id="PF04077">
    <property type="entry name" value="DsrH"/>
    <property type="match status" value="1"/>
</dbReference>
<dbReference type="SUPFAM" id="SSF75169">
    <property type="entry name" value="DsrEFH-like"/>
    <property type="match status" value="1"/>
</dbReference>
<accession>A0A451D3Y5</accession>
<dbReference type="GO" id="GO:1990228">
    <property type="term" value="C:sulfurtransferase complex"/>
    <property type="evidence" value="ECO:0007669"/>
    <property type="project" value="TreeGrafter"/>
</dbReference>
<dbReference type="NCBIfam" id="TIGR03011">
    <property type="entry name" value="sulf_tusB_dsrH"/>
    <property type="match status" value="1"/>
</dbReference>